<evidence type="ECO:0000313" key="2">
    <source>
        <dbReference type="Proteomes" id="UP000092574"/>
    </source>
</evidence>
<name>A0A1C7I9Z8_9FIRM</name>
<keyword evidence="2" id="KW-1185">Reference proteome</keyword>
<dbReference type="KEGG" id="byl:A4V09_12200"/>
<protein>
    <submittedName>
        <fullName evidence="1">Uncharacterized protein</fullName>
    </submittedName>
</protein>
<reference evidence="1" key="1">
    <citation type="submission" date="2017-04" db="EMBL/GenBank/DDBJ databases">
        <title>Complete Genome Sequences of Twelve Strains of a Stable Defined Moderately Diverse Mouse Microbiota 2 (sDMDMm2).</title>
        <authorList>
            <person name="Uchimura Y."/>
            <person name="Wyss M."/>
            <person name="Brugiroux S."/>
            <person name="Limenitakis J.P."/>
            <person name="Stecher B."/>
            <person name="McCoy K.D."/>
            <person name="Macpherson A.J."/>
        </authorList>
    </citation>
    <scope>NUCLEOTIDE SEQUENCE</scope>
    <source>
        <strain evidence="1">YL58</strain>
    </source>
</reference>
<gene>
    <name evidence="1" type="ORF">A4V09_12200</name>
</gene>
<proteinExistence type="predicted"/>
<dbReference type="Proteomes" id="UP000092574">
    <property type="component" value="Chromosome"/>
</dbReference>
<dbReference type="STRING" id="1796616.A4V09_12200"/>
<sequence length="60" mass="6588">MCNKSIIDNIIMLVNFKKFIICGFLAPDCGQVWGRGQVLGKVGCTPENEKSASFIPQLLT</sequence>
<dbReference type="AlphaFoldDB" id="A0A1C7I9Z8"/>
<accession>A0A1C7I9Z8</accession>
<organism evidence="1 2">
    <name type="scientific">Blautia pseudococcoides</name>
    <dbReference type="NCBI Taxonomy" id="1796616"/>
    <lineage>
        <taxon>Bacteria</taxon>
        <taxon>Bacillati</taxon>
        <taxon>Bacillota</taxon>
        <taxon>Clostridia</taxon>
        <taxon>Lachnospirales</taxon>
        <taxon>Lachnospiraceae</taxon>
        <taxon>Blautia</taxon>
    </lineage>
</organism>
<dbReference type="EMBL" id="CP015405">
    <property type="protein sequence ID" value="ANU76461.1"/>
    <property type="molecule type" value="Genomic_DNA"/>
</dbReference>
<evidence type="ECO:0000313" key="1">
    <source>
        <dbReference type="EMBL" id="ANU76461.1"/>
    </source>
</evidence>